<dbReference type="OrthoDB" id="4247065at2"/>
<dbReference type="Proteomes" id="UP000179642">
    <property type="component" value="Unassembled WGS sequence"/>
</dbReference>
<organism evidence="1 2">
    <name type="scientific">Streptomyces monashensis</name>
    <dbReference type="NCBI Taxonomy" id="1678012"/>
    <lineage>
        <taxon>Bacteria</taxon>
        <taxon>Bacillati</taxon>
        <taxon>Actinomycetota</taxon>
        <taxon>Actinomycetes</taxon>
        <taxon>Kitasatosporales</taxon>
        <taxon>Streptomycetaceae</taxon>
        <taxon>Streptomyces</taxon>
    </lineage>
</organism>
<dbReference type="RefSeq" id="WP_071378624.1">
    <property type="nucleotide sequence ID" value="NZ_MLYO01000004.1"/>
</dbReference>
<evidence type="ECO:0000313" key="1">
    <source>
        <dbReference type="EMBL" id="OIK08212.1"/>
    </source>
</evidence>
<dbReference type="AlphaFoldDB" id="A0A1S2QPX9"/>
<reference evidence="1 2" key="1">
    <citation type="submission" date="2016-10" db="EMBL/GenBank/DDBJ databases">
        <title>Genome sequence of Streptomyces sp. MUSC 1.</title>
        <authorList>
            <person name="Lee L.-H."/>
            <person name="Ser H.-L."/>
            <person name="Law J.W.-F."/>
        </authorList>
    </citation>
    <scope>NUCLEOTIDE SEQUENCE [LARGE SCALE GENOMIC DNA]</scope>
    <source>
        <strain evidence="1 2">MUSC 1</strain>
    </source>
</reference>
<name>A0A1S2QPX9_9ACTN</name>
<evidence type="ECO:0008006" key="3">
    <source>
        <dbReference type="Google" id="ProtNLM"/>
    </source>
</evidence>
<protein>
    <recommendedName>
        <fullName evidence="3">Antitoxin</fullName>
    </recommendedName>
</protein>
<sequence length="65" mass="7505">MTTEEVRKNWGNLLTEIRARVRGAIVLRRYKDEVAVLVPVSWYRQAVDAIGHPKTLIDPSKTEKE</sequence>
<dbReference type="EMBL" id="MLYO01000004">
    <property type="protein sequence ID" value="OIK08212.1"/>
    <property type="molecule type" value="Genomic_DNA"/>
</dbReference>
<proteinExistence type="predicted"/>
<accession>A0A1S2QPX9</accession>
<gene>
    <name evidence="1" type="ORF">BIV23_00240</name>
</gene>
<comment type="caution">
    <text evidence="1">The sequence shown here is derived from an EMBL/GenBank/DDBJ whole genome shotgun (WGS) entry which is preliminary data.</text>
</comment>
<keyword evidence="2" id="KW-1185">Reference proteome</keyword>
<evidence type="ECO:0000313" key="2">
    <source>
        <dbReference type="Proteomes" id="UP000179642"/>
    </source>
</evidence>